<evidence type="ECO:0000313" key="1">
    <source>
        <dbReference type="EMBL" id="VDO85481.1"/>
    </source>
</evidence>
<keyword evidence="2" id="KW-1185">Reference proteome</keyword>
<evidence type="ECO:0000313" key="2">
    <source>
        <dbReference type="Proteomes" id="UP000279833"/>
    </source>
</evidence>
<accession>A0A183JMK9</accession>
<name>A0A183JMK9_9TREM</name>
<proteinExistence type="predicted"/>
<evidence type="ECO:0000313" key="3">
    <source>
        <dbReference type="WBParaSite" id="SCUD_0000394301-mRNA-1"/>
    </source>
</evidence>
<dbReference type="Proteomes" id="UP000279833">
    <property type="component" value="Unassembled WGS sequence"/>
</dbReference>
<reference evidence="1 2" key="2">
    <citation type="submission" date="2018-11" db="EMBL/GenBank/DDBJ databases">
        <authorList>
            <consortium name="Pathogen Informatics"/>
        </authorList>
    </citation>
    <scope>NUCLEOTIDE SEQUENCE [LARGE SCALE GENOMIC DNA]</scope>
    <source>
        <strain evidence="1">Dakar</strain>
        <strain evidence="2">Dakar, Senegal</strain>
    </source>
</reference>
<dbReference type="WBParaSite" id="SCUD_0000394301-mRNA-1">
    <property type="protein sequence ID" value="SCUD_0000394301-mRNA-1"/>
    <property type="gene ID" value="SCUD_0000394301"/>
</dbReference>
<organism evidence="3">
    <name type="scientific">Schistosoma curassoni</name>
    <dbReference type="NCBI Taxonomy" id="6186"/>
    <lineage>
        <taxon>Eukaryota</taxon>
        <taxon>Metazoa</taxon>
        <taxon>Spiralia</taxon>
        <taxon>Lophotrochozoa</taxon>
        <taxon>Platyhelminthes</taxon>
        <taxon>Trematoda</taxon>
        <taxon>Digenea</taxon>
        <taxon>Strigeidida</taxon>
        <taxon>Schistosomatoidea</taxon>
        <taxon>Schistosomatidae</taxon>
        <taxon>Schistosoma</taxon>
    </lineage>
</organism>
<reference evidence="3" key="1">
    <citation type="submission" date="2016-06" db="UniProtKB">
        <authorList>
            <consortium name="WormBaseParasite"/>
        </authorList>
    </citation>
    <scope>IDENTIFICATION</scope>
</reference>
<dbReference type="EMBL" id="UZAK01004785">
    <property type="protein sequence ID" value="VDO85481.1"/>
    <property type="molecule type" value="Genomic_DNA"/>
</dbReference>
<gene>
    <name evidence="1" type="ORF">SCUD_LOCUS3943</name>
</gene>
<dbReference type="AlphaFoldDB" id="A0A183JMK9"/>
<sequence length="166" mass="18817">NSVNKSKNSFTHNIPPSTDFQSNQIDSLRHFQSSTNMTVKCHSFELNLRFPIPIEAIKTASGQKIAEIRSKLWGAGTVYNSNQSNSVQSISWWARTVRKEYLSIFMKKIRLNFDSSKESSPKLQPFCRPNDHLQNVTKSKISSFKNGKHNGNEQELELIIGSISGE</sequence>
<protein>
    <submittedName>
        <fullName evidence="3">DUF1752 domain-containing protein</fullName>
    </submittedName>
</protein>